<organism evidence="1 2">
    <name type="scientific">Alkalicoccobacillus porphyridii</name>
    <dbReference type="NCBI Taxonomy" id="2597270"/>
    <lineage>
        <taxon>Bacteria</taxon>
        <taxon>Bacillati</taxon>
        <taxon>Bacillota</taxon>
        <taxon>Bacilli</taxon>
        <taxon>Bacillales</taxon>
        <taxon>Bacillaceae</taxon>
        <taxon>Alkalicoccobacillus</taxon>
    </lineage>
</organism>
<dbReference type="Proteomes" id="UP000318521">
    <property type="component" value="Unassembled WGS sequence"/>
</dbReference>
<dbReference type="RefSeq" id="WP_143850000.1">
    <property type="nucleotide sequence ID" value="NZ_VLXZ01000012.1"/>
</dbReference>
<gene>
    <name evidence="1" type="ORF">FN960_16695</name>
</gene>
<dbReference type="AlphaFoldDB" id="A0A553ZV21"/>
<name>A0A553ZV21_9BACI</name>
<evidence type="ECO:0000313" key="1">
    <source>
        <dbReference type="EMBL" id="TSB45338.1"/>
    </source>
</evidence>
<dbReference type="Pfam" id="PF08877">
    <property type="entry name" value="MepB-like"/>
    <property type="match status" value="1"/>
</dbReference>
<dbReference type="InterPro" id="IPR038231">
    <property type="entry name" value="MepB-like_sf"/>
</dbReference>
<proteinExistence type="predicted"/>
<dbReference type="OrthoDB" id="4954833at2"/>
<keyword evidence="2" id="KW-1185">Reference proteome</keyword>
<protein>
    <submittedName>
        <fullName evidence="1">Mep operon protein MepB</fullName>
    </submittedName>
</protein>
<dbReference type="PIRSF" id="PIRSF032285">
    <property type="entry name" value="UCP032285"/>
    <property type="match status" value="1"/>
</dbReference>
<comment type="caution">
    <text evidence="1">The sequence shown here is derived from an EMBL/GenBank/DDBJ whole genome shotgun (WGS) entry which is preliminary data.</text>
</comment>
<reference evidence="1 2" key="1">
    <citation type="submission" date="2019-07" db="EMBL/GenBank/DDBJ databases">
        <authorList>
            <person name="Park Y.J."/>
            <person name="Jeong S.E."/>
            <person name="Jung H.S."/>
        </authorList>
    </citation>
    <scope>NUCLEOTIDE SEQUENCE [LARGE SCALE GENOMIC DNA]</scope>
    <source>
        <strain evidence="2">P16(2019)</strain>
    </source>
</reference>
<dbReference type="Gene3D" id="3.40.1350.140">
    <property type="entry name" value="MepB-like"/>
    <property type="match status" value="1"/>
</dbReference>
<sequence>MAEFYKVFKYINENLYMPNHLIVSDIHEEDQNSEYGAGVFQLNNKSVRFRVAKITPNKSGQFVSFWEKDINNKNQAFSYENAPDLLVINTFVDNKIGQFVFPKKILQQKNIYKSATVKGKMAIRVYPVWDNPTNKQAISTQKWQLKYFIKFDNSERLQHKLIDLYS</sequence>
<accession>A0A553ZV21</accession>
<dbReference type="EMBL" id="VLXZ01000012">
    <property type="protein sequence ID" value="TSB45338.1"/>
    <property type="molecule type" value="Genomic_DNA"/>
</dbReference>
<dbReference type="InterPro" id="IPR011235">
    <property type="entry name" value="MepB-like"/>
</dbReference>
<evidence type="ECO:0000313" key="2">
    <source>
        <dbReference type="Proteomes" id="UP000318521"/>
    </source>
</evidence>